<dbReference type="EMBL" id="LR134479">
    <property type="protein sequence ID" value="VEI24959.1"/>
    <property type="molecule type" value="Genomic_DNA"/>
</dbReference>
<sequence>MTNEHSGISRRKLLRTTAIAVPTASVLAFGSTLVTAPAANALKQDGWWGPETSAGLQRFMNRLFPEANLTVDGVITSQPDYYASNCPGITGGWEWVPEKQATGSLALSWMLRWLVYNFPDTYRNINFFREEPTLGKFITFRHVTLLHRHYGLDETHRLDGPSPTIASFQEEMNWWLEG</sequence>
<protein>
    <submittedName>
        <fullName evidence="1">Uncharacterized protein</fullName>
    </submittedName>
</protein>
<evidence type="ECO:0000313" key="2">
    <source>
        <dbReference type="Proteomes" id="UP000282386"/>
    </source>
</evidence>
<evidence type="ECO:0000313" key="1">
    <source>
        <dbReference type="EMBL" id="VEI24959.1"/>
    </source>
</evidence>
<gene>
    <name evidence="1" type="ORF">NCTC10207_02341</name>
</gene>
<dbReference type="AlphaFoldDB" id="A0A7Z9D7P8"/>
<name>A0A7Z9D7P8_9MICC</name>
<proteinExistence type="predicted"/>
<organism evidence="1 2">
    <name type="scientific">Rothia aeria</name>
    <dbReference type="NCBI Taxonomy" id="172042"/>
    <lineage>
        <taxon>Bacteria</taxon>
        <taxon>Bacillati</taxon>
        <taxon>Actinomycetota</taxon>
        <taxon>Actinomycetes</taxon>
        <taxon>Micrococcales</taxon>
        <taxon>Micrococcaceae</taxon>
        <taxon>Rothia</taxon>
    </lineage>
</organism>
<dbReference type="PROSITE" id="PS51318">
    <property type="entry name" value="TAT"/>
    <property type="match status" value="1"/>
</dbReference>
<dbReference type="InterPro" id="IPR006311">
    <property type="entry name" value="TAT_signal"/>
</dbReference>
<dbReference type="Proteomes" id="UP000282386">
    <property type="component" value="Chromosome"/>
</dbReference>
<dbReference type="RefSeq" id="WP_126500760.1">
    <property type="nucleotide sequence ID" value="NZ_LR134479.1"/>
</dbReference>
<reference evidence="1 2" key="1">
    <citation type="submission" date="2018-12" db="EMBL/GenBank/DDBJ databases">
        <authorList>
            <consortium name="Pathogen Informatics"/>
        </authorList>
    </citation>
    <scope>NUCLEOTIDE SEQUENCE [LARGE SCALE GENOMIC DNA]</scope>
    <source>
        <strain evidence="1 2">NCTC10207</strain>
    </source>
</reference>
<accession>A0A7Z9D7P8</accession>